<dbReference type="InterPro" id="IPR050464">
    <property type="entry name" value="Zeta_carotene_desat/Oxidored"/>
</dbReference>
<organism evidence="2 3">
    <name type="scientific">Pseudaeromonas sharmana</name>
    <dbReference type="NCBI Taxonomy" id="328412"/>
    <lineage>
        <taxon>Bacteria</taxon>
        <taxon>Pseudomonadati</taxon>
        <taxon>Pseudomonadota</taxon>
        <taxon>Gammaproteobacteria</taxon>
        <taxon>Aeromonadales</taxon>
        <taxon>Aeromonadaceae</taxon>
        <taxon>Pseudaeromonas</taxon>
    </lineage>
</organism>
<gene>
    <name evidence="2" type="ORF">ACFOSS_13035</name>
</gene>
<evidence type="ECO:0000313" key="2">
    <source>
        <dbReference type="EMBL" id="MFC3914383.1"/>
    </source>
</evidence>
<keyword evidence="3" id="KW-1185">Reference proteome</keyword>
<feature type="domain" description="Amine oxidase" evidence="1">
    <location>
        <begin position="10"/>
        <end position="266"/>
    </location>
</feature>
<evidence type="ECO:0000259" key="1">
    <source>
        <dbReference type="Pfam" id="PF01593"/>
    </source>
</evidence>
<dbReference type="EMBL" id="JBHSAF010000014">
    <property type="protein sequence ID" value="MFC3914383.1"/>
    <property type="molecule type" value="Genomic_DNA"/>
</dbReference>
<sequence length="415" mass="47349">MRIAIVGSGISGLTCGYLLHRQHEITLFESDQRIGGHTHTFPVEYQGQAYAIDTGFIVFNDWTYPLFQRLLARIGISAQPTEMSFAVSAPESDFEYNGHNLDTLFAKRQHLLSPRFYLFVREILRFNREAKLHLSQGRATQWITLGDYLQAHGYSSFFARHYILPMGAAIWSSSLSGMRDFPLHFFLQFFNNHGLLNIGHRPQWHVLPGGSSSYIAPLTQGWRQGIHTGRHIQRIYRHERGVRIEFADHAAEFDAIILACHSDQALALLGDASEEERRILGAIGYRDNQVWLHTDTRLLPRRPKAWASWNYLLTGDEQQPAAVTYNMNRLQGITAPATFCVTLNRTDLIDEAKVLAKFVYQHPVFDPAAIAAQQQREQICGQRSTHFCGAYWYNGFHEDGVRSAVDVCRRLGEDL</sequence>
<dbReference type="Gene3D" id="3.30.70.1990">
    <property type="match status" value="1"/>
</dbReference>
<protein>
    <submittedName>
        <fullName evidence="2">NAD(P)/FAD-dependent oxidoreductase</fullName>
    </submittedName>
</protein>
<dbReference type="InterPro" id="IPR036188">
    <property type="entry name" value="FAD/NAD-bd_sf"/>
</dbReference>
<proteinExistence type="predicted"/>
<dbReference type="Proteomes" id="UP001595692">
    <property type="component" value="Unassembled WGS sequence"/>
</dbReference>
<name>A0ABV8CQU5_9GAMM</name>
<comment type="caution">
    <text evidence="2">The sequence shown here is derived from an EMBL/GenBank/DDBJ whole genome shotgun (WGS) entry which is preliminary data.</text>
</comment>
<accession>A0ABV8CQU5</accession>
<dbReference type="PANTHER" id="PTHR42923">
    <property type="entry name" value="PROTOPORPHYRINOGEN OXIDASE"/>
    <property type="match status" value="1"/>
</dbReference>
<dbReference type="Pfam" id="PF01593">
    <property type="entry name" value="Amino_oxidase"/>
    <property type="match status" value="1"/>
</dbReference>
<dbReference type="InterPro" id="IPR002937">
    <property type="entry name" value="Amino_oxidase"/>
</dbReference>
<dbReference type="PANTHER" id="PTHR42923:SF17">
    <property type="entry name" value="AMINE OXIDASE DOMAIN-CONTAINING PROTEIN"/>
    <property type="match status" value="1"/>
</dbReference>
<dbReference type="SUPFAM" id="SSF51905">
    <property type="entry name" value="FAD/NAD(P)-binding domain"/>
    <property type="match status" value="1"/>
</dbReference>
<dbReference type="Gene3D" id="3.50.50.60">
    <property type="entry name" value="FAD/NAD(P)-binding domain"/>
    <property type="match status" value="1"/>
</dbReference>
<reference evidence="3" key="1">
    <citation type="journal article" date="2019" name="Int. J. Syst. Evol. Microbiol.">
        <title>The Global Catalogue of Microorganisms (GCM) 10K type strain sequencing project: providing services to taxonomists for standard genome sequencing and annotation.</title>
        <authorList>
            <consortium name="The Broad Institute Genomics Platform"/>
            <consortium name="The Broad Institute Genome Sequencing Center for Infectious Disease"/>
            <person name="Wu L."/>
            <person name="Ma J."/>
        </authorList>
    </citation>
    <scope>NUCLEOTIDE SEQUENCE [LARGE SCALE GENOMIC DNA]</scope>
    <source>
        <strain evidence="3">CCUG 54939</strain>
    </source>
</reference>
<dbReference type="RefSeq" id="WP_377153195.1">
    <property type="nucleotide sequence ID" value="NZ_JBHSAF010000014.1"/>
</dbReference>
<dbReference type="Gene3D" id="1.10.405.20">
    <property type="match status" value="1"/>
</dbReference>
<evidence type="ECO:0000313" key="3">
    <source>
        <dbReference type="Proteomes" id="UP001595692"/>
    </source>
</evidence>